<evidence type="ECO:0000313" key="1">
    <source>
        <dbReference type="EMBL" id="PHV72328.1"/>
    </source>
</evidence>
<keyword evidence="2" id="KW-1185">Reference proteome</keyword>
<organism evidence="1 2">
    <name type="scientific">Sporanaerobium hydrogeniformans</name>
    <dbReference type="NCBI Taxonomy" id="3072179"/>
    <lineage>
        <taxon>Bacteria</taxon>
        <taxon>Bacillati</taxon>
        <taxon>Bacillota</taxon>
        <taxon>Clostridia</taxon>
        <taxon>Lachnospirales</taxon>
        <taxon>Lachnospiraceae</taxon>
        <taxon>Sporanaerobium</taxon>
    </lineage>
</organism>
<gene>
    <name evidence="1" type="ORF">CS063_02300</name>
</gene>
<dbReference type="EMBL" id="PEDL01000001">
    <property type="protein sequence ID" value="PHV72328.1"/>
    <property type="molecule type" value="Genomic_DNA"/>
</dbReference>
<protein>
    <submittedName>
        <fullName evidence="1">Uncharacterized protein</fullName>
    </submittedName>
</protein>
<name>A0AC61DHR9_9FIRM</name>
<accession>A0AC61DHR9</accession>
<proteinExistence type="predicted"/>
<reference evidence="1" key="1">
    <citation type="submission" date="2017-10" db="EMBL/GenBank/DDBJ databases">
        <title>Genome sequence of cellulolytic Lachnospiraceae bacterium XHS1971 isolated from hotspring sediment.</title>
        <authorList>
            <person name="Vasudevan G."/>
            <person name="Joshi A.J."/>
            <person name="Hivarkar S."/>
            <person name="Lanjekar V.B."/>
            <person name="Dhakephalkar P.K."/>
            <person name="Dagar S."/>
        </authorList>
    </citation>
    <scope>NUCLEOTIDE SEQUENCE</scope>
    <source>
        <strain evidence="1">XHS1971</strain>
    </source>
</reference>
<comment type="caution">
    <text evidence="1">The sequence shown here is derived from an EMBL/GenBank/DDBJ whole genome shotgun (WGS) entry which is preliminary data.</text>
</comment>
<sequence length="99" mass="10641">MAINVTVTDAQALDANTPNTFFDITFTNTNEFDYAENSNIYFYALLTDSTSATTTVTFTLPKTTAGTIAANTSTSFTFENTANLVPTVTASQGRILYVA</sequence>
<dbReference type="Proteomes" id="UP000224460">
    <property type="component" value="Unassembled WGS sequence"/>
</dbReference>
<evidence type="ECO:0000313" key="2">
    <source>
        <dbReference type="Proteomes" id="UP000224460"/>
    </source>
</evidence>